<name>A0A2S7T2B4_9BACT</name>
<protein>
    <submittedName>
        <fullName evidence="1">3-oxoacyl-ACP synthase</fullName>
    </submittedName>
</protein>
<organism evidence="1 2">
    <name type="scientific">Flavipsychrobacter stenotrophus</name>
    <dbReference type="NCBI Taxonomy" id="2077091"/>
    <lineage>
        <taxon>Bacteria</taxon>
        <taxon>Pseudomonadati</taxon>
        <taxon>Bacteroidota</taxon>
        <taxon>Chitinophagia</taxon>
        <taxon>Chitinophagales</taxon>
        <taxon>Chitinophagaceae</taxon>
        <taxon>Flavipsychrobacter</taxon>
    </lineage>
</organism>
<dbReference type="RefSeq" id="WP_105037978.1">
    <property type="nucleotide sequence ID" value="NZ_PPSL01000001.1"/>
</dbReference>
<dbReference type="OrthoDB" id="667380at2"/>
<dbReference type="Proteomes" id="UP000239872">
    <property type="component" value="Unassembled WGS sequence"/>
</dbReference>
<evidence type="ECO:0000313" key="2">
    <source>
        <dbReference type="Proteomes" id="UP000239872"/>
    </source>
</evidence>
<dbReference type="EMBL" id="PPSL01000001">
    <property type="protein sequence ID" value="PQJ13094.1"/>
    <property type="molecule type" value="Genomic_DNA"/>
</dbReference>
<comment type="caution">
    <text evidence="1">The sequence shown here is derived from an EMBL/GenBank/DDBJ whole genome shotgun (WGS) entry which is preliminary data.</text>
</comment>
<evidence type="ECO:0000313" key="1">
    <source>
        <dbReference type="EMBL" id="PQJ13094.1"/>
    </source>
</evidence>
<accession>A0A2S7T2B4</accession>
<dbReference type="AlphaFoldDB" id="A0A2S7T2B4"/>
<proteinExistence type="predicted"/>
<sequence length="150" mass="16117">MSAIKEKLYLLCHDYIASRVAIIKQNAAEAQEAANDDTKSSAGDKFEVGREMMQQEVELNLARLGDMYKLKVALENVSPSVKSDTVAPGSLVLTNGGSYYIAIGAGKIPLDGTTYYAISPEAPIAIQMMGKAAGDEFTLNGKNLKIEKVL</sequence>
<keyword evidence="2" id="KW-1185">Reference proteome</keyword>
<reference evidence="1 2" key="1">
    <citation type="submission" date="2018-01" db="EMBL/GenBank/DDBJ databases">
        <title>A novel member of the phylum Bacteroidetes isolated from glacier ice.</title>
        <authorList>
            <person name="Liu Q."/>
            <person name="Xin Y.-H."/>
        </authorList>
    </citation>
    <scope>NUCLEOTIDE SEQUENCE [LARGE SCALE GENOMIC DNA]</scope>
    <source>
        <strain evidence="1 2">RB1R16</strain>
    </source>
</reference>
<gene>
    <name evidence="1" type="ORF">CJD36_004945</name>
</gene>